<keyword evidence="2" id="KW-0175">Coiled coil</keyword>
<dbReference type="PROSITE" id="PS50110">
    <property type="entry name" value="RESPONSE_REGULATORY"/>
    <property type="match status" value="1"/>
</dbReference>
<dbReference type="InterPro" id="IPR050595">
    <property type="entry name" value="Bact_response_regulator"/>
</dbReference>
<proteinExistence type="predicted"/>
<sequence length="227" mass="26341">QHLLELNNYKVIAARNGVEALKFLTDHKPTMIITDIIMPEMDGFELCRRIRSEKLLKDIPVILLTAFPDHAAILKSLESGADNFVTKPYTDDFLLSQVGYILKNLEIRRNNQKHGNHLEIFFEGEKYPITANYSQIIDLLFSVFQNSIQKTKELEEANRELKEAFEKIKTLQGFIPICAHCKKIRNDEGYWQQVETYITERSEVEFSHGLCPECAAKLYPDFIDTER</sequence>
<evidence type="ECO:0000259" key="3">
    <source>
        <dbReference type="PROSITE" id="PS50110"/>
    </source>
</evidence>
<feature type="coiled-coil region" evidence="2">
    <location>
        <begin position="144"/>
        <end position="174"/>
    </location>
</feature>
<dbReference type="PANTHER" id="PTHR44591">
    <property type="entry name" value="STRESS RESPONSE REGULATOR PROTEIN 1"/>
    <property type="match status" value="1"/>
</dbReference>
<evidence type="ECO:0000256" key="1">
    <source>
        <dbReference type="ARBA" id="ARBA00022553"/>
    </source>
</evidence>
<dbReference type="SUPFAM" id="SSF52172">
    <property type="entry name" value="CheY-like"/>
    <property type="match status" value="1"/>
</dbReference>
<dbReference type="InterPro" id="IPR011006">
    <property type="entry name" value="CheY-like_superfamily"/>
</dbReference>
<name>X1AXL3_9ZZZZ</name>
<dbReference type="GO" id="GO:0000160">
    <property type="term" value="P:phosphorelay signal transduction system"/>
    <property type="evidence" value="ECO:0007669"/>
    <property type="project" value="InterPro"/>
</dbReference>
<organism evidence="4">
    <name type="scientific">marine sediment metagenome</name>
    <dbReference type="NCBI Taxonomy" id="412755"/>
    <lineage>
        <taxon>unclassified sequences</taxon>
        <taxon>metagenomes</taxon>
        <taxon>ecological metagenomes</taxon>
    </lineage>
</organism>
<dbReference type="InterPro" id="IPR001789">
    <property type="entry name" value="Sig_transdc_resp-reg_receiver"/>
</dbReference>
<gene>
    <name evidence="4" type="ORF">S01H4_33080</name>
</gene>
<accession>X1AXL3</accession>
<dbReference type="EMBL" id="BART01017361">
    <property type="protein sequence ID" value="GAG76888.1"/>
    <property type="molecule type" value="Genomic_DNA"/>
</dbReference>
<keyword evidence="1" id="KW-0597">Phosphoprotein</keyword>
<protein>
    <recommendedName>
        <fullName evidence="3">Response regulatory domain-containing protein</fullName>
    </recommendedName>
</protein>
<evidence type="ECO:0000256" key="2">
    <source>
        <dbReference type="SAM" id="Coils"/>
    </source>
</evidence>
<dbReference type="Pfam" id="PF00072">
    <property type="entry name" value="Response_reg"/>
    <property type="match status" value="1"/>
</dbReference>
<reference evidence="4" key="1">
    <citation type="journal article" date="2014" name="Front. Microbiol.">
        <title>High frequency of phylogenetically diverse reductive dehalogenase-homologous genes in deep subseafloor sedimentary metagenomes.</title>
        <authorList>
            <person name="Kawai M."/>
            <person name="Futagami T."/>
            <person name="Toyoda A."/>
            <person name="Takaki Y."/>
            <person name="Nishi S."/>
            <person name="Hori S."/>
            <person name="Arai W."/>
            <person name="Tsubouchi T."/>
            <person name="Morono Y."/>
            <person name="Uchiyama I."/>
            <person name="Ito T."/>
            <person name="Fujiyama A."/>
            <person name="Inagaki F."/>
            <person name="Takami H."/>
        </authorList>
    </citation>
    <scope>NUCLEOTIDE SEQUENCE</scope>
    <source>
        <strain evidence="4">Expedition CK06-06</strain>
    </source>
</reference>
<feature type="non-terminal residue" evidence="4">
    <location>
        <position position="1"/>
    </location>
</feature>
<dbReference type="AlphaFoldDB" id="X1AXL3"/>
<dbReference type="SMART" id="SM00448">
    <property type="entry name" value="REC"/>
    <property type="match status" value="1"/>
</dbReference>
<feature type="domain" description="Response regulatory" evidence="3">
    <location>
        <begin position="1"/>
        <end position="102"/>
    </location>
</feature>
<comment type="caution">
    <text evidence="4">The sequence shown here is derived from an EMBL/GenBank/DDBJ whole genome shotgun (WGS) entry which is preliminary data.</text>
</comment>
<evidence type="ECO:0000313" key="4">
    <source>
        <dbReference type="EMBL" id="GAG76888.1"/>
    </source>
</evidence>
<dbReference type="PANTHER" id="PTHR44591:SF3">
    <property type="entry name" value="RESPONSE REGULATORY DOMAIN-CONTAINING PROTEIN"/>
    <property type="match status" value="1"/>
</dbReference>
<dbReference type="Gene3D" id="3.40.50.2300">
    <property type="match status" value="1"/>
</dbReference>